<evidence type="ECO:0000313" key="6">
    <source>
        <dbReference type="Proteomes" id="UP001433071"/>
    </source>
</evidence>
<organism evidence="5 6">
    <name type="scientific">Mesorhizobium caraganae</name>
    <dbReference type="NCBI Taxonomy" id="483206"/>
    <lineage>
        <taxon>Bacteria</taxon>
        <taxon>Pseudomonadati</taxon>
        <taxon>Pseudomonadota</taxon>
        <taxon>Alphaproteobacteria</taxon>
        <taxon>Hyphomicrobiales</taxon>
        <taxon>Phyllobacteriaceae</taxon>
        <taxon>Mesorhizobium</taxon>
    </lineage>
</organism>
<dbReference type="PROSITE" id="PS00092">
    <property type="entry name" value="N6_MTASE"/>
    <property type="match status" value="1"/>
</dbReference>
<gene>
    <name evidence="5" type="ORF">NKI36_25395</name>
</gene>
<comment type="caution">
    <text evidence="5">The sequence shown here is derived from an EMBL/GenBank/DDBJ whole genome shotgun (WGS) entry which is preliminary data.</text>
</comment>
<keyword evidence="6" id="KW-1185">Reference proteome</keyword>
<evidence type="ECO:0000256" key="1">
    <source>
        <dbReference type="ARBA" id="ARBA00006594"/>
    </source>
</evidence>
<keyword evidence="5" id="KW-0808">Transferase</keyword>
<keyword evidence="3" id="KW-0238">DNA-binding</keyword>
<dbReference type="InterPro" id="IPR052916">
    <property type="entry name" value="Type-I_RE_MTase_Subunit"/>
</dbReference>
<dbReference type="Gene3D" id="3.40.50.150">
    <property type="entry name" value="Vaccinia Virus protein VP39"/>
    <property type="match status" value="1"/>
</dbReference>
<evidence type="ECO:0000313" key="5">
    <source>
        <dbReference type="EMBL" id="MER9407370.1"/>
    </source>
</evidence>
<dbReference type="PRINTS" id="PR00507">
    <property type="entry name" value="N12N6MTFRASE"/>
</dbReference>
<dbReference type="EMBL" id="JAMYQB010000025">
    <property type="protein sequence ID" value="MER9407370.1"/>
    <property type="molecule type" value="Genomic_DNA"/>
</dbReference>
<dbReference type="InterPro" id="IPR044946">
    <property type="entry name" value="Restrct_endonuc_typeI_TRD_sf"/>
</dbReference>
<evidence type="ECO:0000259" key="4">
    <source>
        <dbReference type="Pfam" id="PF02384"/>
    </source>
</evidence>
<dbReference type="SUPFAM" id="SSF116734">
    <property type="entry name" value="DNA methylase specificity domain"/>
    <property type="match status" value="1"/>
</dbReference>
<evidence type="ECO:0000256" key="3">
    <source>
        <dbReference type="ARBA" id="ARBA00023125"/>
    </source>
</evidence>
<dbReference type="Pfam" id="PF02384">
    <property type="entry name" value="N6_Mtase"/>
    <property type="match status" value="1"/>
</dbReference>
<dbReference type="Gene3D" id="3.90.220.20">
    <property type="entry name" value="DNA methylase specificity domains"/>
    <property type="match status" value="1"/>
</dbReference>
<evidence type="ECO:0000256" key="2">
    <source>
        <dbReference type="ARBA" id="ARBA00022747"/>
    </source>
</evidence>
<keyword evidence="5" id="KW-0489">Methyltransferase</keyword>
<dbReference type="GO" id="GO:0032259">
    <property type="term" value="P:methylation"/>
    <property type="evidence" value="ECO:0007669"/>
    <property type="project" value="UniProtKB-KW"/>
</dbReference>
<protein>
    <submittedName>
        <fullName evidence="5">N-6 DNA methylase</fullName>
    </submittedName>
</protein>
<feature type="domain" description="DNA methylase adenine-specific" evidence="4">
    <location>
        <begin position="72"/>
        <end position="295"/>
    </location>
</feature>
<sequence>MREQGQVPLHLYQIAAKRYSRAKGLFDGSKTTALPERTLRAIVKKIQGINFHAASNETMQQVFMSFVPAVFKKALDQYFTPIELVKCMVDMVSIGPNDKIVDPGMGTADFLTAAVQYRTEKGDDDIVQRIYGMDSDDKAYDLAIVNMILNKDGSSNLSCEDSILKHNNLAGEMGVALCNPPFGEKSVESRQAVLQHYELGHEWHYGDDGRWHKTDAVQSKQQLGLLFIERCYKLLDNGGRLGIILPEGYLSTAMYGYVRQWLTDRFRIIGLIELPRRIFLKSNADLRSNVVIAQKLPRSQLKKAIEADYPIYSNMVRKVGFKMGKGFSPLYVKDRDTGIEIRGMDNERITDSDFRVIVEEFEQFTKHTRWAENTGNLKVPTSWKGARISDVLEHPSLDLKPRRLMPAALQNITKIKSSDYVRLSEIADVVSAKIDILREGPSHLWRPVAGLDIHAVEGFVTPSHPRRAWQIAEEKKQQVFKLKNGDIVIGLVRPERRNIGLLIDGGTDIIGIPDGISVVRIRKNCAMDYPQGWLFSVLRSEACRLQFWTESGGTSYGKLSDEQISNALIPVPTEKIRLAVGRQVTAWASALVKSNEAWTSLGTDHDRRPILNSSGFGLMPTTDWDDVEDE</sequence>
<dbReference type="InterPro" id="IPR002052">
    <property type="entry name" value="DNA_methylase_N6_adenine_CS"/>
</dbReference>
<dbReference type="InterPro" id="IPR003356">
    <property type="entry name" value="DNA_methylase_A-5"/>
</dbReference>
<dbReference type="PANTHER" id="PTHR42998">
    <property type="entry name" value="TYPE I RESTRICTION ENZYME HINDVIIP M PROTEIN-RELATED"/>
    <property type="match status" value="1"/>
</dbReference>
<dbReference type="GO" id="GO:0008168">
    <property type="term" value="F:methyltransferase activity"/>
    <property type="evidence" value="ECO:0007669"/>
    <property type="project" value="UniProtKB-KW"/>
</dbReference>
<dbReference type="Proteomes" id="UP001433071">
    <property type="component" value="Unassembled WGS sequence"/>
</dbReference>
<reference evidence="5 6" key="1">
    <citation type="journal article" date="2024" name="Proc. Natl. Acad. Sci. U.S.A.">
        <title>The evolutionary genomics of adaptation to stress in wild rhizobium bacteria.</title>
        <authorList>
            <person name="Kehlet-Delgado H."/>
            <person name="Montoya A.P."/>
            <person name="Jensen K.T."/>
            <person name="Wendlandt C.E."/>
            <person name="Dexheimer C."/>
            <person name="Roberts M."/>
            <person name="Torres Martinez L."/>
            <person name="Friesen M.L."/>
            <person name="Griffitts J.S."/>
            <person name="Porter S.S."/>
        </authorList>
    </citation>
    <scope>NUCLEOTIDE SEQUENCE [LARGE SCALE GENOMIC DNA]</scope>
    <source>
        <strain evidence="5 6">M0641</strain>
    </source>
</reference>
<comment type="similarity">
    <text evidence="1">Belongs to the N(4)/N(6)-methyltransferase family.</text>
</comment>
<dbReference type="SUPFAM" id="SSF53335">
    <property type="entry name" value="S-adenosyl-L-methionine-dependent methyltransferases"/>
    <property type="match status" value="1"/>
</dbReference>
<name>A0ABV1Z5Z5_9HYPH</name>
<dbReference type="PANTHER" id="PTHR42998:SF1">
    <property type="entry name" value="TYPE I RESTRICTION ENZYME HINDI METHYLASE SUBUNIT"/>
    <property type="match status" value="1"/>
</dbReference>
<proteinExistence type="inferred from homology"/>
<dbReference type="InterPro" id="IPR029063">
    <property type="entry name" value="SAM-dependent_MTases_sf"/>
</dbReference>
<accession>A0ABV1Z5Z5</accession>
<keyword evidence="2" id="KW-0680">Restriction system</keyword>
<dbReference type="RefSeq" id="WP_352561200.1">
    <property type="nucleotide sequence ID" value="NZ_JAMYQB010000025.1"/>
</dbReference>